<dbReference type="Proteomes" id="UP000230790">
    <property type="component" value="Unassembled WGS sequence"/>
</dbReference>
<accession>A0A2M8QB40</accession>
<dbReference type="GO" id="GO:0016757">
    <property type="term" value="F:glycosyltransferase activity"/>
    <property type="evidence" value="ECO:0007669"/>
    <property type="project" value="InterPro"/>
</dbReference>
<organism evidence="3 4">
    <name type="scientific">Candidatus Thermofonsia Clade 3 bacterium</name>
    <dbReference type="NCBI Taxonomy" id="2364212"/>
    <lineage>
        <taxon>Bacteria</taxon>
        <taxon>Bacillati</taxon>
        <taxon>Chloroflexota</taxon>
        <taxon>Candidatus Thermofontia</taxon>
        <taxon>Candidatus Thermofonsia Clade 3</taxon>
    </lineage>
</organism>
<proteinExistence type="predicted"/>
<sequence>MHILSLAPTSFFSDYGCHVRILEEARALQALGHQVTILTYYKGSDVPGIRIVRTMPTPWHRDYEVGSSRHKFAFDALLGIRLLRVLSRNRFDVIHAHLHEGALIAGVLARPWRIPVIFDYQGSLTDELLQHRFIKANSMAHAIFRRVEQVVDRIPHAVLTSTRHAASALRAKLGDRVPVQALPDGVNSQVFRPDVLSAEARAHLRARWGIAPDEPLVVFIGLLAAHQGIRNLIEAAARLKAEGRRLRWLVMGYPGVETWQRVAAEAGTLPEVIFTGRVPYLEAPRMLALGDLAVAPKLSLTEGSGKILNYMAMALPTVAFDTPAQREYLGALGVYAPPGDSEALARRVADLLDHPQRRRMLGEQLRHRAVQRFGWEHAASVMTSLYEQLLARSKTQPVRPRRHQQDETVL</sequence>
<dbReference type="PANTHER" id="PTHR45947:SF3">
    <property type="entry name" value="SULFOQUINOVOSYL TRANSFERASE SQD2"/>
    <property type="match status" value="1"/>
</dbReference>
<keyword evidence="3" id="KW-0808">Transferase</keyword>
<dbReference type="InterPro" id="IPR050194">
    <property type="entry name" value="Glycosyltransferase_grp1"/>
</dbReference>
<comment type="caution">
    <text evidence="3">The sequence shown here is derived from an EMBL/GenBank/DDBJ whole genome shotgun (WGS) entry which is preliminary data.</text>
</comment>
<reference evidence="3 4" key="1">
    <citation type="submission" date="2017-11" db="EMBL/GenBank/DDBJ databases">
        <title>Evolution of Phototrophy in the Chloroflexi Phylum Driven by Horizontal Gene Transfer.</title>
        <authorList>
            <person name="Ward L.M."/>
            <person name="Hemp J."/>
            <person name="Shih P.M."/>
            <person name="Mcglynn S.E."/>
            <person name="Fischer W."/>
        </authorList>
    </citation>
    <scope>NUCLEOTIDE SEQUENCE [LARGE SCALE GENOMIC DNA]</scope>
    <source>
        <strain evidence="3">JP3_7</strain>
    </source>
</reference>
<evidence type="ECO:0000313" key="3">
    <source>
        <dbReference type="EMBL" id="PJF47018.1"/>
    </source>
</evidence>
<protein>
    <submittedName>
        <fullName evidence="3">Glycosyltransferase family 1 protein</fullName>
    </submittedName>
</protein>
<feature type="domain" description="Glycosyltransferase subfamily 4-like N-terminal" evidence="2">
    <location>
        <begin position="16"/>
        <end position="185"/>
    </location>
</feature>
<dbReference type="InterPro" id="IPR028098">
    <property type="entry name" value="Glyco_trans_4-like_N"/>
</dbReference>
<name>A0A2M8QB40_9CHLR</name>
<dbReference type="Gene3D" id="3.40.50.2000">
    <property type="entry name" value="Glycogen Phosphorylase B"/>
    <property type="match status" value="2"/>
</dbReference>
<dbReference type="EMBL" id="PGTN01000074">
    <property type="protein sequence ID" value="PJF47018.1"/>
    <property type="molecule type" value="Genomic_DNA"/>
</dbReference>
<dbReference type="SUPFAM" id="SSF53756">
    <property type="entry name" value="UDP-Glycosyltransferase/glycogen phosphorylase"/>
    <property type="match status" value="1"/>
</dbReference>
<dbReference type="Pfam" id="PF13579">
    <property type="entry name" value="Glyco_trans_4_4"/>
    <property type="match status" value="1"/>
</dbReference>
<dbReference type="PANTHER" id="PTHR45947">
    <property type="entry name" value="SULFOQUINOVOSYL TRANSFERASE SQD2"/>
    <property type="match status" value="1"/>
</dbReference>
<evidence type="ECO:0000313" key="4">
    <source>
        <dbReference type="Proteomes" id="UP000230790"/>
    </source>
</evidence>
<gene>
    <name evidence="3" type="ORF">CUN48_10875</name>
</gene>
<dbReference type="InterPro" id="IPR001296">
    <property type="entry name" value="Glyco_trans_1"/>
</dbReference>
<feature type="domain" description="Glycosyl transferase family 1" evidence="1">
    <location>
        <begin position="204"/>
        <end position="367"/>
    </location>
</feature>
<dbReference type="CDD" id="cd03801">
    <property type="entry name" value="GT4_PimA-like"/>
    <property type="match status" value="1"/>
</dbReference>
<dbReference type="AlphaFoldDB" id="A0A2M8QB40"/>
<evidence type="ECO:0000259" key="1">
    <source>
        <dbReference type="Pfam" id="PF00534"/>
    </source>
</evidence>
<evidence type="ECO:0000259" key="2">
    <source>
        <dbReference type="Pfam" id="PF13579"/>
    </source>
</evidence>
<dbReference type="Pfam" id="PF00534">
    <property type="entry name" value="Glycos_transf_1"/>
    <property type="match status" value="1"/>
</dbReference>